<reference evidence="6" key="1">
    <citation type="submission" date="2021-05" db="EMBL/GenBank/DDBJ databases">
        <title>Novel Bacillus species.</title>
        <authorList>
            <person name="Liu G."/>
        </authorList>
    </citation>
    <scope>NUCLEOTIDE SEQUENCE</scope>
    <source>
        <strain evidence="6">FJAT-50051</strain>
    </source>
</reference>
<dbReference type="FunFam" id="3.10.300.10:FF:000001">
    <property type="entry name" value="Putative 3-methyladenine DNA glycosylase"/>
    <property type="match status" value="1"/>
</dbReference>
<keyword evidence="4 5" id="KW-0234">DNA repair</keyword>
<proteinExistence type="inferred from homology"/>
<dbReference type="InterPro" id="IPR003180">
    <property type="entry name" value="MPG"/>
</dbReference>
<keyword evidence="3 5" id="KW-0378">Hydrolase</keyword>
<dbReference type="GO" id="GO:0006284">
    <property type="term" value="P:base-excision repair"/>
    <property type="evidence" value="ECO:0007669"/>
    <property type="project" value="InterPro"/>
</dbReference>
<dbReference type="NCBIfam" id="NF002002">
    <property type="entry name" value="PRK00802.1-2"/>
    <property type="match status" value="1"/>
</dbReference>
<evidence type="ECO:0000256" key="4">
    <source>
        <dbReference type="ARBA" id="ARBA00023204"/>
    </source>
</evidence>
<organism evidence="6">
    <name type="scientific">Neobacillus citreus</name>
    <dbReference type="NCBI Taxonomy" id="2833578"/>
    <lineage>
        <taxon>Bacteria</taxon>
        <taxon>Bacillati</taxon>
        <taxon>Bacillota</taxon>
        <taxon>Bacilli</taxon>
        <taxon>Bacillales</taxon>
        <taxon>Bacillaceae</taxon>
        <taxon>Neobacillus</taxon>
    </lineage>
</organism>
<evidence type="ECO:0000256" key="5">
    <source>
        <dbReference type="HAMAP-Rule" id="MF_00527"/>
    </source>
</evidence>
<dbReference type="InterPro" id="IPR011034">
    <property type="entry name" value="Formyl_transferase-like_C_sf"/>
</dbReference>
<dbReference type="HAMAP" id="MF_00527">
    <property type="entry name" value="3MGH"/>
    <property type="match status" value="1"/>
</dbReference>
<dbReference type="NCBIfam" id="TIGR00567">
    <property type="entry name" value="3mg"/>
    <property type="match status" value="1"/>
</dbReference>
<comment type="similarity">
    <text evidence="1 5">Belongs to the DNA glycosylase MPG family.</text>
</comment>
<dbReference type="PANTHER" id="PTHR10429">
    <property type="entry name" value="DNA-3-METHYLADENINE GLYCOSYLASE"/>
    <property type="match status" value="1"/>
</dbReference>
<name>A0A942SUZ6_9BACI</name>
<sequence>MKGKGKSFKEAYKLEEFDKGIVPLPEAFYEQPTLELAKALLGCILVKETNEGIAAGFIVETEAYMGPSDRAAHSYNNRRTPRTEVMFQRSGLAYTYLMHTHCLFNVVSGSEEKPEAVLIRALEPIYGIGLMIKRRGIEDQSKLTNGPGKLTKSLGISMEDYGRPLTIPPLYVAQGFCPESISAGKRIGIENSGDAKDYPWRFWVTNNKFVSRHQSAIHVFYNSTDI</sequence>
<keyword evidence="2 5" id="KW-0227">DNA damage</keyword>
<dbReference type="EMBL" id="JAGYPE010000001">
    <property type="protein sequence ID" value="MBS4180657.1"/>
    <property type="molecule type" value="Genomic_DNA"/>
</dbReference>
<dbReference type="PANTHER" id="PTHR10429:SF0">
    <property type="entry name" value="DNA-3-METHYLADENINE GLYCOSYLASE"/>
    <property type="match status" value="1"/>
</dbReference>
<evidence type="ECO:0000256" key="3">
    <source>
        <dbReference type="ARBA" id="ARBA00022801"/>
    </source>
</evidence>
<dbReference type="Pfam" id="PF02245">
    <property type="entry name" value="Pur_DNA_glyco"/>
    <property type="match status" value="1"/>
</dbReference>
<evidence type="ECO:0000313" key="6">
    <source>
        <dbReference type="EMBL" id="MBS4180657.1"/>
    </source>
</evidence>
<protein>
    <recommendedName>
        <fullName evidence="5">Putative 3-methyladenine DNA glycosylase</fullName>
        <ecNumber evidence="5">3.2.2.-</ecNumber>
    </recommendedName>
</protein>
<accession>A0A942SUZ6</accession>
<dbReference type="CDD" id="cd00540">
    <property type="entry name" value="AAG"/>
    <property type="match status" value="1"/>
</dbReference>
<evidence type="ECO:0000256" key="2">
    <source>
        <dbReference type="ARBA" id="ARBA00022763"/>
    </source>
</evidence>
<evidence type="ECO:0000256" key="1">
    <source>
        <dbReference type="ARBA" id="ARBA00009232"/>
    </source>
</evidence>
<dbReference type="SUPFAM" id="SSF50486">
    <property type="entry name" value="FMT C-terminal domain-like"/>
    <property type="match status" value="1"/>
</dbReference>
<dbReference type="AlphaFoldDB" id="A0A942SUZ6"/>
<comment type="caution">
    <text evidence="6">The sequence shown here is derived from an EMBL/GenBank/DDBJ whole genome shotgun (WGS) entry which is preliminary data.</text>
</comment>
<dbReference type="EC" id="3.2.2.-" evidence="5"/>
<dbReference type="Gene3D" id="3.10.300.10">
    <property type="entry name" value="Methylpurine-DNA glycosylase (MPG)"/>
    <property type="match status" value="1"/>
</dbReference>
<gene>
    <name evidence="6" type="ORF">KHB02_04525</name>
</gene>
<dbReference type="GO" id="GO:0003677">
    <property type="term" value="F:DNA binding"/>
    <property type="evidence" value="ECO:0007669"/>
    <property type="project" value="InterPro"/>
</dbReference>
<keyword evidence="6" id="KW-0326">Glycosidase</keyword>
<dbReference type="GO" id="GO:0003905">
    <property type="term" value="F:alkylbase DNA N-glycosylase activity"/>
    <property type="evidence" value="ECO:0007669"/>
    <property type="project" value="InterPro"/>
</dbReference>
<dbReference type="InterPro" id="IPR036995">
    <property type="entry name" value="MPG_sf"/>
</dbReference>